<dbReference type="GO" id="GO:0019240">
    <property type="term" value="P:citrulline biosynthetic process"/>
    <property type="evidence" value="ECO:0007669"/>
    <property type="project" value="TreeGrafter"/>
</dbReference>
<dbReference type="AlphaFoldDB" id="A0A2T9ZC69"/>
<dbReference type="PROSITE" id="PS00097">
    <property type="entry name" value="CARBAMOYLTRANSFERASE"/>
    <property type="match status" value="1"/>
</dbReference>
<dbReference type="InterPro" id="IPR006132">
    <property type="entry name" value="Asp/Orn_carbamoyltranf_P-bd"/>
</dbReference>
<dbReference type="PRINTS" id="PR00102">
    <property type="entry name" value="OTCASE"/>
</dbReference>
<dbReference type="GO" id="GO:0042450">
    <property type="term" value="P:L-arginine biosynthetic process via ornithine"/>
    <property type="evidence" value="ECO:0007669"/>
    <property type="project" value="TreeGrafter"/>
</dbReference>
<organism evidence="5 6">
    <name type="scientific">Smittium megazygosporum</name>
    <dbReference type="NCBI Taxonomy" id="133381"/>
    <lineage>
        <taxon>Eukaryota</taxon>
        <taxon>Fungi</taxon>
        <taxon>Fungi incertae sedis</taxon>
        <taxon>Zoopagomycota</taxon>
        <taxon>Kickxellomycotina</taxon>
        <taxon>Harpellomycetes</taxon>
        <taxon>Harpellales</taxon>
        <taxon>Legeriomycetaceae</taxon>
        <taxon>Smittium</taxon>
    </lineage>
</organism>
<evidence type="ECO:0000256" key="1">
    <source>
        <dbReference type="ARBA" id="ARBA00007805"/>
    </source>
</evidence>
<reference evidence="5 6" key="1">
    <citation type="journal article" date="2018" name="MBio">
        <title>Comparative Genomics Reveals the Core Gene Toolbox for the Fungus-Insect Symbiosis.</title>
        <authorList>
            <person name="Wang Y."/>
            <person name="Stata M."/>
            <person name="Wang W."/>
            <person name="Stajich J.E."/>
            <person name="White M.M."/>
            <person name="Moncalvo J.M."/>
        </authorList>
    </citation>
    <scope>NUCLEOTIDE SEQUENCE [LARGE SCALE GENOMIC DNA]</scope>
    <source>
        <strain evidence="5 6">SC-DP-2</strain>
    </source>
</reference>
<dbReference type="EMBL" id="MBFS01000564">
    <property type="protein sequence ID" value="PVV02193.1"/>
    <property type="molecule type" value="Genomic_DNA"/>
</dbReference>
<dbReference type="PANTHER" id="PTHR45753">
    <property type="entry name" value="ORNITHINE CARBAMOYLTRANSFERASE, MITOCHONDRIAL"/>
    <property type="match status" value="1"/>
</dbReference>
<dbReference type="OrthoDB" id="10252326at2759"/>
<dbReference type="InterPro" id="IPR036901">
    <property type="entry name" value="Asp/Orn_carbamoylTrfase_sf"/>
</dbReference>
<name>A0A2T9ZC69_9FUNG</name>
<evidence type="ECO:0000256" key="3">
    <source>
        <dbReference type="ARBA" id="ARBA00022679"/>
    </source>
</evidence>
<gene>
    <name evidence="5" type="ORF">BB560_003358</name>
</gene>
<dbReference type="GO" id="GO:0004585">
    <property type="term" value="F:ornithine carbamoyltransferase activity"/>
    <property type="evidence" value="ECO:0007669"/>
    <property type="project" value="UniProtKB-EC"/>
</dbReference>
<dbReference type="InterPro" id="IPR002292">
    <property type="entry name" value="Orn/put_carbamltrans"/>
</dbReference>
<dbReference type="GO" id="GO:0016597">
    <property type="term" value="F:amino acid binding"/>
    <property type="evidence" value="ECO:0007669"/>
    <property type="project" value="InterPro"/>
</dbReference>
<feature type="domain" description="Aspartate/ornithine carbamoyltransferase carbamoyl-P binding" evidence="4">
    <location>
        <begin position="1"/>
        <end position="97"/>
    </location>
</feature>
<sequence>MFNKRSTRTRIATESSINFLGGSSMFLSASDIQLGVNESLVDSSIVVSSMIDGIVARVHSHNDILELVKYSTVPVLNALSDQSHPTEVIADLLTMYEVFSKPSQSIKDAV</sequence>
<evidence type="ECO:0000313" key="5">
    <source>
        <dbReference type="EMBL" id="PVV02193.1"/>
    </source>
</evidence>
<dbReference type="STRING" id="133381.A0A2T9ZC69"/>
<accession>A0A2T9ZC69</accession>
<dbReference type="EC" id="2.1.3.3" evidence="2"/>
<dbReference type="PANTHER" id="PTHR45753:SF3">
    <property type="entry name" value="ORNITHINE TRANSCARBAMYLASE, MITOCHONDRIAL"/>
    <property type="match status" value="1"/>
</dbReference>
<evidence type="ECO:0000259" key="4">
    <source>
        <dbReference type="Pfam" id="PF02729"/>
    </source>
</evidence>
<dbReference type="Proteomes" id="UP000245609">
    <property type="component" value="Unassembled WGS sequence"/>
</dbReference>
<keyword evidence="6" id="KW-1185">Reference proteome</keyword>
<dbReference type="Gene3D" id="3.40.50.1370">
    <property type="entry name" value="Aspartate/ornithine carbamoyltransferase"/>
    <property type="match status" value="2"/>
</dbReference>
<dbReference type="Pfam" id="PF02729">
    <property type="entry name" value="OTCace_N"/>
    <property type="match status" value="1"/>
</dbReference>
<dbReference type="InterPro" id="IPR006130">
    <property type="entry name" value="Asp/Orn_carbamoylTrfase"/>
</dbReference>
<evidence type="ECO:0000256" key="2">
    <source>
        <dbReference type="ARBA" id="ARBA00013007"/>
    </source>
</evidence>
<comment type="similarity">
    <text evidence="1">Belongs to the aspartate/ornithine carbamoyltransferase superfamily. OTCase family.</text>
</comment>
<proteinExistence type="inferred from homology"/>
<protein>
    <recommendedName>
        <fullName evidence="2">ornithine carbamoyltransferase</fullName>
        <ecNumber evidence="2">2.1.3.3</ecNumber>
    </recommendedName>
</protein>
<keyword evidence="3" id="KW-0808">Transferase</keyword>
<dbReference type="PRINTS" id="PR00100">
    <property type="entry name" value="AOTCASE"/>
</dbReference>
<dbReference type="SUPFAM" id="SSF53671">
    <property type="entry name" value="Aspartate/ornithine carbamoyltransferase"/>
    <property type="match status" value="1"/>
</dbReference>
<dbReference type="GO" id="GO:0005739">
    <property type="term" value="C:mitochondrion"/>
    <property type="evidence" value="ECO:0007669"/>
    <property type="project" value="TreeGrafter"/>
</dbReference>
<evidence type="ECO:0000313" key="6">
    <source>
        <dbReference type="Proteomes" id="UP000245609"/>
    </source>
</evidence>
<comment type="caution">
    <text evidence="5">The sequence shown here is derived from an EMBL/GenBank/DDBJ whole genome shotgun (WGS) entry which is preliminary data.</text>
</comment>